<keyword evidence="5" id="KW-0347">Helicase</keyword>
<evidence type="ECO:0000256" key="5">
    <source>
        <dbReference type="ARBA" id="ARBA00022806"/>
    </source>
</evidence>
<evidence type="ECO:0000256" key="1">
    <source>
        <dbReference type="ARBA" id="ARBA00022490"/>
    </source>
</evidence>
<dbReference type="CDD" id="cd17991">
    <property type="entry name" value="DEXHc_TRCF"/>
    <property type="match status" value="1"/>
</dbReference>
<evidence type="ECO:0000256" key="7">
    <source>
        <dbReference type="ARBA" id="ARBA00023125"/>
    </source>
</evidence>
<dbReference type="InterPro" id="IPR036101">
    <property type="entry name" value="CarD-like/TRCF_RID_sf"/>
</dbReference>
<dbReference type="Pfam" id="PF00271">
    <property type="entry name" value="Helicase_C"/>
    <property type="match status" value="1"/>
</dbReference>
<dbReference type="HAMAP" id="MF_00969">
    <property type="entry name" value="TRCF"/>
    <property type="match status" value="1"/>
</dbReference>
<dbReference type="Pfam" id="PF17757">
    <property type="entry name" value="UvrB_inter"/>
    <property type="match status" value="1"/>
</dbReference>
<evidence type="ECO:0000256" key="4">
    <source>
        <dbReference type="ARBA" id="ARBA00022801"/>
    </source>
</evidence>
<dbReference type="Gene3D" id="3.90.1150.50">
    <property type="entry name" value="Transcription-repair-coupling factor, D7 domain"/>
    <property type="match status" value="1"/>
</dbReference>
<reference evidence="12 13" key="1">
    <citation type="submission" date="2020-06" db="EMBL/GenBank/DDBJ databases">
        <authorList>
            <person name="Scott K."/>
        </authorList>
    </citation>
    <scope>NUCLEOTIDE SEQUENCE [LARGE SCALE GENOMIC DNA]</scope>
    <source>
        <strain evidence="12 13">HH1</strain>
    </source>
</reference>
<keyword evidence="2 9" id="KW-0547">Nucleotide-binding</keyword>
<dbReference type="Gene3D" id="3.40.50.11180">
    <property type="match status" value="1"/>
</dbReference>
<sequence length="1150" mass="130968">MTKTYSLFNPQSIKLKAHRSHWNLNNRAESALLIANFAQQIDGPSVIVTDDSQAADQLQESLNFFLQERLPVLKFPEWETLPYDRFSPHQDIVSERLKTLYRLPECQQAILVIPVSTLLQKVLPQSYLHQYTFLLHSGDRLDLDTFNEKLEASGYQRVSQVMEHGEYAIRGSIIDLYPMGSKLPFRIDLFDDEVESIRSFDPESQRSIDTLESIQLLPAKEYDFTAEGITRFKQNFKSYFGDDAANCQLYKSVSNQETVGGLEYYLPLFHSLTETLFDYLPDNSVFFHFGDMEVLADKVLQDYQERYEIGQYNPDFPILQPQDIILKNTELMTSLKSYHRISLHEQTASPKGIDFDGKVLPDLSVENGNDYPLAKLNAFIDRYNKQGKIIFSAESTGRRESLLALLNKHQCKPETLNNWSEALASDTRYAILVSPLEESICTEEICVISESQILGTTVVQRRRRQRKHQDFDSAISNLIELEIGQPVVHIDNGVGRYKGLQTLEIRGEVKEFLQIEYADEALLYVPVSALHLVSRYSGASAETAPLHKLGSDKWEKAKRKAAEKVHDVAAELLDIYAQRAARPGYGFKTSDEAYHQFSASFPFEETPDQQQAIEAVLHDMRASKPMDRLVCGDVGFGKTEVAMRAAFIAAYDGKQVAILVPTTLLAQQHLENFRNRFSDWPMRIEVLSRFQTAKQQSEILKALKEGKIDIIIGTHKLIQKDVDYQNLGLIIIDEEHRFGVRQKEQLKKMRTEVDVLTMTATPIPRTLNMAMNDLRDLSIIATPPAKRLAVQTFVQEWNDDTVREACLREIRRGGQVYLLFNDIDKIEKMVEHIESLLPEAKVSFAHGQMNEKQLESVMEDFYHRRFNILVCTTIIETGIDIPTANTILINRADKFGLAQLHQLRGRVGRSHHKAYAYMFTGAPSQLTKDAEKRLAAIAKHDTLGAGFMLASHDLEIRGAGELLGDDQSGQIQEVGFGLYSELLDRAVRALKSGKQPELNFSLHEGCEIDLGAPSLIPEDYLPDIQTRLVLYKRLAAAKDSDQLRELEIEMIDRFGLLPQQVKNLLQTTEVKLKVQAIGITKVDAGESMIRFQFSQQPEIDPVKLIQLIQSNPKQYMLKGQTELKFFDTMPDIEERVENIERIVAHIRLDA</sequence>
<keyword evidence="8 9" id="KW-0234">DNA repair</keyword>
<dbReference type="SMART" id="SM00487">
    <property type="entry name" value="DEXDc"/>
    <property type="match status" value="1"/>
</dbReference>
<dbReference type="Pfam" id="PF03461">
    <property type="entry name" value="TRCF"/>
    <property type="match status" value="1"/>
</dbReference>
<dbReference type="PROSITE" id="PS51192">
    <property type="entry name" value="HELICASE_ATP_BIND_1"/>
    <property type="match status" value="1"/>
</dbReference>
<dbReference type="SMART" id="SM00982">
    <property type="entry name" value="TRCF"/>
    <property type="match status" value="1"/>
</dbReference>
<accession>A0ABS0BV54</accession>
<dbReference type="PANTHER" id="PTHR47964:SF1">
    <property type="entry name" value="ATP-DEPENDENT DNA HELICASE HOMOLOG RECG, CHLOROPLASTIC"/>
    <property type="match status" value="1"/>
</dbReference>
<dbReference type="InterPro" id="IPR005118">
    <property type="entry name" value="TRCF_C"/>
</dbReference>
<dbReference type="SMART" id="SM01058">
    <property type="entry name" value="CarD_TRCF"/>
    <property type="match status" value="1"/>
</dbReference>
<dbReference type="SUPFAM" id="SSF143517">
    <property type="entry name" value="TRCF domain-like"/>
    <property type="match status" value="1"/>
</dbReference>
<keyword evidence="1 9" id="KW-0963">Cytoplasm</keyword>
<dbReference type="NCBIfam" id="NF007966">
    <property type="entry name" value="PRK10689.1"/>
    <property type="match status" value="1"/>
</dbReference>
<comment type="caution">
    <text evidence="12">The sequence shown here is derived from an EMBL/GenBank/DDBJ whole genome shotgun (WGS) entry which is preliminary data.</text>
</comment>
<dbReference type="NCBIfam" id="TIGR00580">
    <property type="entry name" value="mfd"/>
    <property type="match status" value="1"/>
</dbReference>
<evidence type="ECO:0000256" key="6">
    <source>
        <dbReference type="ARBA" id="ARBA00022840"/>
    </source>
</evidence>
<dbReference type="InterPro" id="IPR011545">
    <property type="entry name" value="DEAD/DEAH_box_helicase_dom"/>
</dbReference>
<dbReference type="EC" id="3.6.4.-" evidence="9"/>
<dbReference type="InterPro" id="IPR003711">
    <property type="entry name" value="CarD-like/TRCF_RID"/>
</dbReference>
<dbReference type="SUPFAM" id="SSF141259">
    <property type="entry name" value="CarD-like"/>
    <property type="match status" value="1"/>
</dbReference>
<dbReference type="Gene3D" id="3.40.50.300">
    <property type="entry name" value="P-loop containing nucleotide triphosphate hydrolases"/>
    <property type="match status" value="2"/>
</dbReference>
<dbReference type="SUPFAM" id="SSF52540">
    <property type="entry name" value="P-loop containing nucleoside triphosphate hydrolases"/>
    <property type="match status" value="4"/>
</dbReference>
<comment type="similarity">
    <text evidence="9">In the N-terminal section; belongs to the UvrB family.</text>
</comment>
<proteinExistence type="inferred from homology"/>
<comment type="function">
    <text evidence="9">Couples transcription and DNA repair by recognizing RNA polymerase (RNAP) stalled at DNA lesions. Mediates ATP-dependent release of RNAP and its truncated transcript from the DNA, and recruitment of nucleotide excision repair machinery to the damaged site.</text>
</comment>
<feature type="domain" description="Helicase ATP-binding" evidence="10">
    <location>
        <begin position="619"/>
        <end position="780"/>
    </location>
</feature>
<evidence type="ECO:0000256" key="8">
    <source>
        <dbReference type="ARBA" id="ARBA00023204"/>
    </source>
</evidence>
<comment type="subcellular location">
    <subcellularLocation>
        <location evidence="9">Cytoplasm</location>
    </subcellularLocation>
</comment>
<dbReference type="InterPro" id="IPR037235">
    <property type="entry name" value="TRCF-like_C_D7"/>
</dbReference>
<dbReference type="Gene3D" id="2.40.10.170">
    <property type="match status" value="1"/>
</dbReference>
<dbReference type="EMBL" id="JACBGI020000001">
    <property type="protein sequence ID" value="MBF6056933.1"/>
    <property type="molecule type" value="Genomic_DNA"/>
</dbReference>
<dbReference type="InterPro" id="IPR004576">
    <property type="entry name" value="Mfd"/>
</dbReference>
<dbReference type="InterPro" id="IPR048635">
    <property type="entry name" value="MFD_D3"/>
</dbReference>
<keyword evidence="4 9" id="KW-0378">Hydrolase</keyword>
<dbReference type="Proteomes" id="UP001193680">
    <property type="component" value="Unassembled WGS sequence"/>
</dbReference>
<keyword evidence="3 9" id="KW-0227">DNA damage</keyword>
<dbReference type="Pfam" id="PF02559">
    <property type="entry name" value="CarD_TRCF_RID"/>
    <property type="match status" value="1"/>
</dbReference>
<evidence type="ECO:0000256" key="9">
    <source>
        <dbReference type="HAMAP-Rule" id="MF_00969"/>
    </source>
</evidence>
<dbReference type="PANTHER" id="PTHR47964">
    <property type="entry name" value="ATP-DEPENDENT DNA HELICASE HOMOLOG RECG, CHLOROPLASTIC"/>
    <property type="match status" value="1"/>
</dbReference>
<keyword evidence="7 9" id="KW-0238">DNA-binding</keyword>
<reference evidence="12 13" key="2">
    <citation type="submission" date="2020-11" db="EMBL/GenBank/DDBJ databases">
        <title>Sulfur oxidizing isolate from Hospital Hole Sinkhole.</title>
        <authorList>
            <person name="Scott K.M."/>
        </authorList>
    </citation>
    <scope>NUCLEOTIDE SEQUENCE [LARGE SCALE GENOMIC DNA]</scope>
    <source>
        <strain evidence="12 13">HH1</strain>
    </source>
</reference>
<evidence type="ECO:0000256" key="2">
    <source>
        <dbReference type="ARBA" id="ARBA00022741"/>
    </source>
</evidence>
<dbReference type="SMART" id="SM00490">
    <property type="entry name" value="HELICc"/>
    <property type="match status" value="1"/>
</dbReference>
<protein>
    <recommendedName>
        <fullName evidence="9">Transcription-repair-coupling factor</fullName>
        <shortName evidence="9">TRCF</shortName>
        <ecNumber evidence="9">3.6.4.-</ecNumber>
    </recommendedName>
</protein>
<keyword evidence="6 9" id="KW-0067">ATP-binding</keyword>
<dbReference type="InterPro" id="IPR041471">
    <property type="entry name" value="UvrB_inter"/>
</dbReference>
<dbReference type="Pfam" id="PF00270">
    <property type="entry name" value="DEAD"/>
    <property type="match status" value="1"/>
</dbReference>
<dbReference type="InterPro" id="IPR001650">
    <property type="entry name" value="Helicase_C-like"/>
</dbReference>
<organism evidence="12 13">
    <name type="scientific">Thiomicrorhabdus heinhorstiae</name>
    <dbReference type="NCBI Taxonomy" id="2748010"/>
    <lineage>
        <taxon>Bacteria</taxon>
        <taxon>Pseudomonadati</taxon>
        <taxon>Pseudomonadota</taxon>
        <taxon>Gammaproteobacteria</taxon>
        <taxon>Thiotrichales</taxon>
        <taxon>Piscirickettsiaceae</taxon>
        <taxon>Thiomicrorhabdus</taxon>
    </lineage>
</organism>
<feature type="domain" description="Helicase C-terminal" evidence="11">
    <location>
        <begin position="802"/>
        <end position="960"/>
    </location>
</feature>
<name>A0ABS0BV54_9GAMM</name>
<dbReference type="InterPro" id="IPR047112">
    <property type="entry name" value="RecG/Mfd"/>
</dbReference>
<dbReference type="Pfam" id="PF21132">
    <property type="entry name" value="MFD_D3"/>
    <property type="match status" value="1"/>
</dbReference>
<dbReference type="InterPro" id="IPR027417">
    <property type="entry name" value="P-loop_NTPase"/>
</dbReference>
<dbReference type="RefSeq" id="WP_194947290.1">
    <property type="nucleotide sequence ID" value="NZ_JACBGI020000001.1"/>
</dbReference>
<evidence type="ECO:0000313" key="13">
    <source>
        <dbReference type="Proteomes" id="UP001193680"/>
    </source>
</evidence>
<evidence type="ECO:0000259" key="10">
    <source>
        <dbReference type="PROSITE" id="PS51192"/>
    </source>
</evidence>
<dbReference type="PROSITE" id="PS51194">
    <property type="entry name" value="HELICASE_CTER"/>
    <property type="match status" value="1"/>
</dbReference>
<dbReference type="InterPro" id="IPR014001">
    <property type="entry name" value="Helicase_ATP-bd"/>
</dbReference>
<evidence type="ECO:0000259" key="11">
    <source>
        <dbReference type="PROSITE" id="PS51194"/>
    </source>
</evidence>
<evidence type="ECO:0000256" key="3">
    <source>
        <dbReference type="ARBA" id="ARBA00022763"/>
    </source>
</evidence>
<keyword evidence="13" id="KW-1185">Reference proteome</keyword>
<gene>
    <name evidence="9 12" type="primary">mfd</name>
    <name evidence="12" type="ORF">H8792_001120</name>
</gene>
<dbReference type="Gene3D" id="3.30.2060.10">
    <property type="entry name" value="Penicillin-binding protein 1b domain"/>
    <property type="match status" value="1"/>
</dbReference>
<dbReference type="Gene3D" id="3.40.50.11140">
    <property type="match status" value="1"/>
</dbReference>
<comment type="similarity">
    <text evidence="9">In the C-terminal section; belongs to the helicase family. RecG subfamily.</text>
</comment>
<evidence type="ECO:0000313" key="12">
    <source>
        <dbReference type="EMBL" id="MBF6056933.1"/>
    </source>
</evidence>